<keyword evidence="1" id="KW-0175">Coiled coil</keyword>
<reference evidence="2 3" key="1">
    <citation type="submission" date="2024-12" db="EMBL/GenBank/DDBJ databases">
        <title>The coexistence of Mycolicibacterium septicum and Mycolicibacterium nivoides in clinical samples.</title>
        <authorList>
            <person name="Wang C."/>
            <person name="Feng Y."/>
            <person name="Zong Z."/>
        </authorList>
    </citation>
    <scope>NUCLEOTIDE SEQUENCE [LARGE SCALE GENOMIC DNA]</scope>
    <source>
        <strain evidence="2 3">120309</strain>
    </source>
</reference>
<evidence type="ECO:0000313" key="3">
    <source>
        <dbReference type="Proteomes" id="UP001635816"/>
    </source>
</evidence>
<accession>A0ABW9L875</accession>
<sequence>MRALNEGRPGWSNTDHLIADLWILTLNAHSNGNSPVADHPVRAAMEEKARTEAKLARVAELKAEFKRRKRAYGNPTT</sequence>
<gene>
    <name evidence="2" type="ORF">ACK4CT_12085</name>
</gene>
<evidence type="ECO:0008006" key="4">
    <source>
        <dbReference type="Google" id="ProtNLM"/>
    </source>
</evidence>
<dbReference type="Proteomes" id="UP001635816">
    <property type="component" value="Unassembled WGS sequence"/>
</dbReference>
<protein>
    <recommendedName>
        <fullName evidence="4">Transposase</fullName>
    </recommendedName>
</protein>
<dbReference type="RefSeq" id="WP_409543328.1">
    <property type="nucleotide sequence ID" value="NZ_JBKBDD010000003.1"/>
</dbReference>
<name>A0ABW9L875_9MYCO</name>
<feature type="coiled-coil region" evidence="1">
    <location>
        <begin position="41"/>
        <end position="68"/>
    </location>
</feature>
<proteinExistence type="predicted"/>
<organism evidence="2 3">
    <name type="scientific">Mycolicibacterium nivoides</name>
    <dbReference type="NCBI Taxonomy" id="2487344"/>
    <lineage>
        <taxon>Bacteria</taxon>
        <taxon>Bacillati</taxon>
        <taxon>Actinomycetota</taxon>
        <taxon>Actinomycetes</taxon>
        <taxon>Mycobacteriales</taxon>
        <taxon>Mycobacteriaceae</taxon>
        <taxon>Mycolicibacterium</taxon>
    </lineage>
</organism>
<keyword evidence="3" id="KW-1185">Reference proteome</keyword>
<evidence type="ECO:0000313" key="2">
    <source>
        <dbReference type="EMBL" id="MFN6543919.1"/>
    </source>
</evidence>
<dbReference type="EMBL" id="JBKBDD010000003">
    <property type="protein sequence ID" value="MFN6543919.1"/>
    <property type="molecule type" value="Genomic_DNA"/>
</dbReference>
<comment type="caution">
    <text evidence="2">The sequence shown here is derived from an EMBL/GenBank/DDBJ whole genome shotgun (WGS) entry which is preliminary data.</text>
</comment>
<evidence type="ECO:0000256" key="1">
    <source>
        <dbReference type="SAM" id="Coils"/>
    </source>
</evidence>